<organism evidence="1 2">
    <name type="scientific">Pseudomonas syringae pv. tagetis</name>
    <dbReference type="NCBI Taxonomy" id="129140"/>
    <lineage>
        <taxon>Bacteria</taxon>
        <taxon>Pseudomonadati</taxon>
        <taxon>Pseudomonadota</taxon>
        <taxon>Gammaproteobacteria</taxon>
        <taxon>Pseudomonadales</taxon>
        <taxon>Pseudomonadaceae</taxon>
        <taxon>Pseudomonas</taxon>
    </lineage>
</organism>
<reference evidence="1 2" key="1">
    <citation type="submission" date="2023-08" db="EMBL/GenBank/DDBJ databases">
        <title>Genomic and mutational analysis of Pseudomonas syringae pv. tagetis EB037 pathogenicity on sunflower.</title>
        <authorList>
            <person name="Maul J.E."/>
        </authorList>
    </citation>
    <scope>NUCLEOTIDE SEQUENCE [LARGE SCALE GENOMIC DNA]</scope>
    <source>
        <strain evidence="1 2">EB037_T1</strain>
    </source>
</reference>
<evidence type="ECO:0000313" key="1">
    <source>
        <dbReference type="EMBL" id="MFH7519184.1"/>
    </source>
</evidence>
<gene>
    <name evidence="1" type="ORF">RA271_29120</name>
</gene>
<name>A0ABW7NWG5_9PSED</name>
<keyword evidence="2" id="KW-1185">Reference proteome</keyword>
<proteinExistence type="predicted"/>
<sequence>MILGEYRPRRVLARLMSLFSRAFLILGKGSLGTARRIHQMFPDAVIYCLAEVVQFVDSSYREFGALLRQLFQNNSPIISLC</sequence>
<accession>A0ABW7NWG5</accession>
<dbReference type="EMBL" id="JAVCQK010000486">
    <property type="protein sequence ID" value="MFH7519184.1"/>
    <property type="molecule type" value="Genomic_DNA"/>
</dbReference>
<protein>
    <submittedName>
        <fullName evidence="1">Uncharacterized protein</fullName>
    </submittedName>
</protein>
<dbReference type="Proteomes" id="UP001610657">
    <property type="component" value="Unassembled WGS sequence"/>
</dbReference>
<evidence type="ECO:0000313" key="2">
    <source>
        <dbReference type="Proteomes" id="UP001610657"/>
    </source>
</evidence>
<feature type="non-terminal residue" evidence="1">
    <location>
        <position position="81"/>
    </location>
</feature>
<comment type="caution">
    <text evidence="1">The sequence shown here is derived from an EMBL/GenBank/DDBJ whole genome shotgun (WGS) entry which is preliminary data.</text>
</comment>